<dbReference type="CDD" id="cd04301">
    <property type="entry name" value="NAT_SF"/>
    <property type="match status" value="1"/>
</dbReference>
<keyword evidence="3" id="KW-1185">Reference proteome</keyword>
<sequence>MEILFTTERVFVRWLKFDDFEAFNKMQSSAIVMKYVSQKPMTYQQNKEDLQNLILSYQDLNNDFLIYAVVKKDNSEFIGTVALVKDENNNDEIGYRFLEEFWGKGYGSEVLKGLIYYCKSIQIKRIVANVAVENMASVKMIQNAGFQFVKSFISEDLKLPERKYILELC</sequence>
<dbReference type="PROSITE" id="PS51186">
    <property type="entry name" value="GNAT"/>
    <property type="match status" value="1"/>
</dbReference>
<dbReference type="EMBL" id="RPFJ01000001">
    <property type="protein sequence ID" value="RPE00858.1"/>
    <property type="molecule type" value="Genomic_DNA"/>
</dbReference>
<dbReference type="GO" id="GO:0016747">
    <property type="term" value="F:acyltransferase activity, transferring groups other than amino-acyl groups"/>
    <property type="evidence" value="ECO:0007669"/>
    <property type="project" value="InterPro"/>
</dbReference>
<protein>
    <submittedName>
        <fullName evidence="2">N-acetyltransferase</fullName>
    </submittedName>
</protein>
<dbReference type="SUPFAM" id="SSF55729">
    <property type="entry name" value="Acyl-CoA N-acyltransferases (Nat)"/>
    <property type="match status" value="1"/>
</dbReference>
<accession>A0A3N4P137</accession>
<evidence type="ECO:0000313" key="2">
    <source>
        <dbReference type="EMBL" id="RPE00858.1"/>
    </source>
</evidence>
<evidence type="ECO:0000259" key="1">
    <source>
        <dbReference type="PROSITE" id="PS51186"/>
    </source>
</evidence>
<dbReference type="PANTHER" id="PTHR43792:SF16">
    <property type="entry name" value="N-ACETYLTRANSFERASE DOMAIN-CONTAINING PROTEIN"/>
    <property type="match status" value="1"/>
</dbReference>
<dbReference type="AlphaFoldDB" id="A0A3N4P137"/>
<gene>
    <name evidence="2" type="ORF">EGM88_00460</name>
</gene>
<evidence type="ECO:0000313" key="3">
    <source>
        <dbReference type="Proteomes" id="UP000270856"/>
    </source>
</evidence>
<dbReference type="RefSeq" id="WP_123895913.1">
    <property type="nucleotide sequence ID" value="NZ_RPFJ01000001.1"/>
</dbReference>
<dbReference type="OrthoDB" id="9788916at2"/>
<keyword evidence="2" id="KW-0808">Transferase</keyword>
<dbReference type="Pfam" id="PF13302">
    <property type="entry name" value="Acetyltransf_3"/>
    <property type="match status" value="1"/>
</dbReference>
<dbReference type="Gene3D" id="3.40.630.30">
    <property type="match status" value="1"/>
</dbReference>
<organism evidence="2 3">
    <name type="scientific">Aureibaculum marinum</name>
    <dbReference type="NCBI Taxonomy" id="2487930"/>
    <lineage>
        <taxon>Bacteria</taxon>
        <taxon>Pseudomonadati</taxon>
        <taxon>Bacteroidota</taxon>
        <taxon>Flavobacteriia</taxon>
        <taxon>Flavobacteriales</taxon>
        <taxon>Flavobacteriaceae</taxon>
        <taxon>Aureibaculum</taxon>
    </lineage>
</organism>
<feature type="domain" description="N-acetyltransferase" evidence="1">
    <location>
        <begin position="30"/>
        <end position="166"/>
    </location>
</feature>
<comment type="caution">
    <text evidence="2">The sequence shown here is derived from an EMBL/GenBank/DDBJ whole genome shotgun (WGS) entry which is preliminary data.</text>
</comment>
<dbReference type="InterPro" id="IPR016181">
    <property type="entry name" value="Acyl_CoA_acyltransferase"/>
</dbReference>
<dbReference type="Proteomes" id="UP000270856">
    <property type="component" value="Unassembled WGS sequence"/>
</dbReference>
<dbReference type="PANTHER" id="PTHR43792">
    <property type="entry name" value="GNAT FAMILY, PUTATIVE (AFU_ORTHOLOGUE AFUA_3G00765)-RELATED-RELATED"/>
    <property type="match status" value="1"/>
</dbReference>
<dbReference type="InterPro" id="IPR000182">
    <property type="entry name" value="GNAT_dom"/>
</dbReference>
<dbReference type="InterPro" id="IPR051531">
    <property type="entry name" value="N-acetyltransferase"/>
</dbReference>
<name>A0A3N4P137_9FLAO</name>
<proteinExistence type="predicted"/>
<reference evidence="2 3" key="1">
    <citation type="submission" date="2018-11" db="EMBL/GenBank/DDBJ databases">
        <title>Aureibaculum marinum gen. nov., sp. nov., a member of the family Flavobacteriaceae isolated from the Bohai Sea.</title>
        <authorList>
            <person name="Ji X."/>
        </authorList>
    </citation>
    <scope>NUCLEOTIDE SEQUENCE [LARGE SCALE GENOMIC DNA]</scope>
    <source>
        <strain evidence="2 3">BH-SD17</strain>
    </source>
</reference>